<dbReference type="EMBL" id="WOCE01000012">
    <property type="protein sequence ID" value="KAE9603154.1"/>
    <property type="molecule type" value="Genomic_DNA"/>
</dbReference>
<sequence>MFVPFEKGYMIVISSHNKMYFLIYGIDRTITLRFWFMIQCITCDSSLFHSSVVMEISDSWTLHGHGQI</sequence>
<proteinExistence type="predicted"/>
<name>A0A6A4PPI1_LUPAL</name>
<reference evidence="2" key="1">
    <citation type="journal article" date="2020" name="Nat. Commun.">
        <title>Genome sequence of the cluster root forming white lupin.</title>
        <authorList>
            <person name="Hufnagel B."/>
            <person name="Marques A."/>
            <person name="Soriano A."/>
            <person name="Marques L."/>
            <person name="Divol F."/>
            <person name="Doumas P."/>
            <person name="Sallet E."/>
            <person name="Mancinotti D."/>
            <person name="Carrere S."/>
            <person name="Marande W."/>
            <person name="Arribat S."/>
            <person name="Keller J."/>
            <person name="Huneau C."/>
            <person name="Blein T."/>
            <person name="Aime D."/>
            <person name="Laguerre M."/>
            <person name="Taylor J."/>
            <person name="Schubert V."/>
            <person name="Nelson M."/>
            <person name="Geu-Flores F."/>
            <person name="Crespi M."/>
            <person name="Gallardo-Guerrero K."/>
            <person name="Delaux P.-M."/>
            <person name="Salse J."/>
            <person name="Berges H."/>
            <person name="Guyot R."/>
            <person name="Gouzy J."/>
            <person name="Peret B."/>
        </authorList>
    </citation>
    <scope>NUCLEOTIDE SEQUENCE [LARGE SCALE GENOMIC DNA]</scope>
    <source>
        <strain evidence="2">cv. Amiga</strain>
    </source>
</reference>
<keyword evidence="2" id="KW-1185">Reference proteome</keyword>
<evidence type="ECO:0000313" key="1">
    <source>
        <dbReference type="EMBL" id="KAE9603154.1"/>
    </source>
</evidence>
<evidence type="ECO:0000313" key="2">
    <source>
        <dbReference type="Proteomes" id="UP000447434"/>
    </source>
</evidence>
<organism evidence="1 2">
    <name type="scientific">Lupinus albus</name>
    <name type="common">White lupine</name>
    <name type="synonym">Lupinus termis</name>
    <dbReference type="NCBI Taxonomy" id="3870"/>
    <lineage>
        <taxon>Eukaryota</taxon>
        <taxon>Viridiplantae</taxon>
        <taxon>Streptophyta</taxon>
        <taxon>Embryophyta</taxon>
        <taxon>Tracheophyta</taxon>
        <taxon>Spermatophyta</taxon>
        <taxon>Magnoliopsida</taxon>
        <taxon>eudicotyledons</taxon>
        <taxon>Gunneridae</taxon>
        <taxon>Pentapetalae</taxon>
        <taxon>rosids</taxon>
        <taxon>fabids</taxon>
        <taxon>Fabales</taxon>
        <taxon>Fabaceae</taxon>
        <taxon>Papilionoideae</taxon>
        <taxon>50 kb inversion clade</taxon>
        <taxon>genistoids sensu lato</taxon>
        <taxon>core genistoids</taxon>
        <taxon>Genisteae</taxon>
        <taxon>Lupinus</taxon>
    </lineage>
</organism>
<dbReference type="Proteomes" id="UP000447434">
    <property type="component" value="Chromosome 12"/>
</dbReference>
<gene>
    <name evidence="1" type="ORF">Lalb_Chr12g0207471</name>
</gene>
<comment type="caution">
    <text evidence="1">The sequence shown here is derived from an EMBL/GenBank/DDBJ whole genome shotgun (WGS) entry which is preliminary data.</text>
</comment>
<protein>
    <submittedName>
        <fullName evidence="1">Uncharacterized protein</fullName>
    </submittedName>
</protein>
<accession>A0A6A4PPI1</accession>
<dbReference type="AlphaFoldDB" id="A0A6A4PPI1"/>